<sequence length="397" mass="41521">MMRTSHFRTLLAGAALATLASPAFALDGADLLAKLNATYATSGVTLTSSNVAVDGSTVTLEGAELKATGSEAPLKLGTVTMEGVEEADDGGYTIETVSFEDINVTEPDTTVSAKDISVSGVSIPGKVVPGTLDSLMMYESATTGPVSVTAKGKEVFSMSGVEANLSRMDDDAGLEFDATLSDLKADLSTVEDPKTKDALDTLGIHSLEGEVTMSGSWELASGKLAVDEYAFDFKDIGRLNLSLAFSGYTLDFLKNVQEALKTAEANPNKDEANAAMGMAMMGLVQQLTFNNASITFEDASITKKLLDYAGKEQGVTGDQLAQSLKGMVPLMIAQLNMPDLQNQISAAVNTYLDDPKSLKISAEPKEPVPFPMIMGAAMGAPQTIPQVLGVSVTANAE</sequence>
<dbReference type="AlphaFoldDB" id="A0A7W7YW51"/>
<name>A0A7W7YW51_9HYPH</name>
<evidence type="ECO:0000313" key="3">
    <source>
        <dbReference type="Proteomes" id="UP000535406"/>
    </source>
</evidence>
<evidence type="ECO:0000256" key="1">
    <source>
        <dbReference type="SAM" id="SignalP"/>
    </source>
</evidence>
<organism evidence="2 3">
    <name type="scientific">Shinella fusca</name>
    <dbReference type="NCBI Taxonomy" id="544480"/>
    <lineage>
        <taxon>Bacteria</taxon>
        <taxon>Pseudomonadati</taxon>
        <taxon>Pseudomonadota</taxon>
        <taxon>Alphaproteobacteria</taxon>
        <taxon>Hyphomicrobiales</taxon>
        <taxon>Rhizobiaceae</taxon>
        <taxon>Shinella</taxon>
    </lineage>
</organism>
<dbReference type="RefSeq" id="WP_184144603.1">
    <property type="nucleotide sequence ID" value="NZ_JACHIK010000008.1"/>
</dbReference>
<keyword evidence="1" id="KW-0732">Signal</keyword>
<feature type="chain" id="PRO_5031395375" description="DUF945 domain-containing protein" evidence="1">
    <location>
        <begin position="26"/>
        <end position="397"/>
    </location>
</feature>
<accession>A0A7W7YW51</accession>
<evidence type="ECO:0000313" key="2">
    <source>
        <dbReference type="EMBL" id="MBB5043227.1"/>
    </source>
</evidence>
<feature type="signal peptide" evidence="1">
    <location>
        <begin position="1"/>
        <end position="25"/>
    </location>
</feature>
<dbReference type="Proteomes" id="UP000535406">
    <property type="component" value="Unassembled WGS sequence"/>
</dbReference>
<proteinExistence type="predicted"/>
<protein>
    <recommendedName>
        <fullName evidence="4">DUF945 domain-containing protein</fullName>
    </recommendedName>
</protein>
<keyword evidence="3" id="KW-1185">Reference proteome</keyword>
<dbReference type="EMBL" id="JACHIK010000008">
    <property type="protein sequence ID" value="MBB5043227.1"/>
    <property type="molecule type" value="Genomic_DNA"/>
</dbReference>
<evidence type="ECO:0008006" key="4">
    <source>
        <dbReference type="Google" id="ProtNLM"/>
    </source>
</evidence>
<reference evidence="2 3" key="1">
    <citation type="submission" date="2020-08" db="EMBL/GenBank/DDBJ databases">
        <title>Genomic Encyclopedia of Type Strains, Phase IV (KMG-IV): sequencing the most valuable type-strain genomes for metagenomic binning, comparative biology and taxonomic classification.</title>
        <authorList>
            <person name="Goeker M."/>
        </authorList>
    </citation>
    <scope>NUCLEOTIDE SEQUENCE [LARGE SCALE GENOMIC DNA]</scope>
    <source>
        <strain evidence="2 3">DSM 21319</strain>
    </source>
</reference>
<gene>
    <name evidence="2" type="ORF">HNQ66_002631</name>
</gene>
<comment type="caution">
    <text evidence="2">The sequence shown here is derived from an EMBL/GenBank/DDBJ whole genome shotgun (WGS) entry which is preliminary data.</text>
</comment>